<dbReference type="AlphaFoldDB" id="A0A195BYC2"/>
<evidence type="ECO:0000256" key="1">
    <source>
        <dbReference type="ARBA" id="ARBA00004496"/>
    </source>
</evidence>
<dbReference type="GO" id="GO:0032233">
    <property type="term" value="P:positive regulation of actin filament bundle assembly"/>
    <property type="evidence" value="ECO:0007669"/>
    <property type="project" value="TreeGrafter"/>
</dbReference>
<keyword evidence="3" id="KW-0597">Phosphoprotein</keyword>
<keyword evidence="8" id="KW-1185">Reference proteome</keyword>
<accession>A0A195BYC2</accession>
<evidence type="ECO:0000313" key="8">
    <source>
        <dbReference type="Proteomes" id="UP000078540"/>
    </source>
</evidence>
<dbReference type="PANTHER" id="PTHR24217:SF0">
    <property type="entry name" value="PDZ DOMAIN-CONTAINING PROTEIN"/>
    <property type="match status" value="1"/>
</dbReference>
<feature type="compositionally biased region" description="Polar residues" evidence="5">
    <location>
        <begin position="270"/>
        <end position="280"/>
    </location>
</feature>
<dbReference type="GO" id="GO:0003779">
    <property type="term" value="F:actin binding"/>
    <property type="evidence" value="ECO:0007669"/>
    <property type="project" value="TreeGrafter"/>
</dbReference>
<dbReference type="PANTHER" id="PTHR24217">
    <property type="entry name" value="PUTATIVE-RELATED"/>
    <property type="match status" value="1"/>
</dbReference>
<dbReference type="STRING" id="520822.A0A195BYC2"/>
<keyword evidence="2" id="KW-0963">Cytoplasm</keyword>
<organism evidence="7 8">
    <name type="scientific">Atta colombica</name>
    <dbReference type="NCBI Taxonomy" id="520822"/>
    <lineage>
        <taxon>Eukaryota</taxon>
        <taxon>Metazoa</taxon>
        <taxon>Ecdysozoa</taxon>
        <taxon>Arthropoda</taxon>
        <taxon>Hexapoda</taxon>
        <taxon>Insecta</taxon>
        <taxon>Pterygota</taxon>
        <taxon>Neoptera</taxon>
        <taxon>Endopterygota</taxon>
        <taxon>Hymenoptera</taxon>
        <taxon>Apocrita</taxon>
        <taxon>Aculeata</taxon>
        <taxon>Formicoidea</taxon>
        <taxon>Formicidae</taxon>
        <taxon>Myrmicinae</taxon>
        <taxon>Atta</taxon>
    </lineage>
</organism>
<dbReference type="EMBL" id="KQ976394">
    <property type="protein sequence ID" value="KYM93305.1"/>
    <property type="molecule type" value="Genomic_DNA"/>
</dbReference>
<protein>
    <recommendedName>
        <fullName evidence="6">FHA domain-containing protein</fullName>
    </recommendedName>
</protein>
<dbReference type="InterPro" id="IPR000253">
    <property type="entry name" value="FHA_dom"/>
</dbReference>
<proteinExistence type="inferred from homology"/>
<feature type="region of interest" description="Disordered" evidence="5">
    <location>
        <begin position="264"/>
        <end position="285"/>
    </location>
</feature>
<reference evidence="7 8" key="1">
    <citation type="submission" date="2015-09" db="EMBL/GenBank/DDBJ databases">
        <title>Atta colombica WGS genome.</title>
        <authorList>
            <person name="Nygaard S."/>
            <person name="Hu H."/>
            <person name="Boomsma J."/>
            <person name="Zhang G."/>
        </authorList>
    </citation>
    <scope>NUCLEOTIDE SEQUENCE [LARGE SCALE GENOMIC DNA]</scope>
    <source>
        <strain evidence="7">Treedump-2</strain>
        <tissue evidence="7">Whole body</tissue>
    </source>
</reference>
<name>A0A195BYC2_9HYME</name>
<dbReference type="Proteomes" id="UP000078540">
    <property type="component" value="Unassembled WGS sequence"/>
</dbReference>
<evidence type="ECO:0000259" key="6">
    <source>
        <dbReference type="PROSITE" id="PS50006"/>
    </source>
</evidence>
<comment type="similarity">
    <text evidence="4">Belongs to the synaptopodin family.</text>
</comment>
<evidence type="ECO:0000256" key="2">
    <source>
        <dbReference type="ARBA" id="ARBA00022490"/>
    </source>
</evidence>
<evidence type="ECO:0000256" key="3">
    <source>
        <dbReference type="ARBA" id="ARBA00022553"/>
    </source>
</evidence>
<dbReference type="PROSITE" id="PS50006">
    <property type="entry name" value="FHA_DOMAIN"/>
    <property type="match status" value="1"/>
</dbReference>
<feature type="domain" description="FHA" evidence="6">
    <location>
        <begin position="398"/>
        <end position="452"/>
    </location>
</feature>
<sequence length="835" mass="96064">MEDPHRVANVSNVRRHVNTKRNILSNTSYGLTKDAEYKSSVKYSGYLQEKNYLQRSVSADNVVIHSRGYKPSDRHDPVKRNFLENLTSRILHFGMEGGETTPINLQKLLTPASDSQELLQSKNKKMFASSYFYAPTHPTVEDQVELARRISHSLSDVKNVKSKGQTMYVNRKKRSVKWIHDGNGIEDEEESTTTIHKEKLPLKCVMNPCGKVLDIHGIQALGEEVNIAPVPKNPEKLFDIVRDLNNQRGRGAEIFAKRRKRSEKWVVDQEQPQTPNTPVTPKTPMYPEKLEINGNTKFMTPSSLTPRTPVSSIDKSFYNPFTVDISLDTANIPITDLALLANGEVCFLYPPRDVLKLRADINVTKVFRKPRSKFINKHCNANRCGHSSEIKKIYLREIAVGTDSDFSPDYCRSPIVEKSHRIIFDSTNNRRTNMANKYVASNNNTYINNNYQSPRKSDVCNMRSYNGKDTRIQQRFDNKFNDNMIDNKLGNKQHNDRQMQNDNEENGYTPVPVKQLIQEFEKTCRPVLQYKQISPKIIPIVQQCPLDNGIARFFETKNPVNHNNEEKRYVRSHGNYEGSATLQSQCNNRMYDTRGNYERKLQSQYNGQLCKARETYEGSTKLQSRYNGYVSTDESEYTTDDTDSEDYQNLGFIDRGNSAPSALLNCCDSSEYSFAFEDEYMGTRRHSTTSQELEALYANDTATRFVNTEAEMLPEAKSLILSMVTSQENILETKKHLRNTPVLDNLLGTTTPECKLIDVNPELGNLLIKTLLFFRYHNVKQKNKLYENDNYTGPKLANLHNLTNYNTAPRGWNQSFTFYRPIKFEKPQEIMYSDF</sequence>
<dbReference type="InterPro" id="IPR051976">
    <property type="entry name" value="Synaptopodin_domain"/>
</dbReference>
<dbReference type="GO" id="GO:0015629">
    <property type="term" value="C:actin cytoskeleton"/>
    <property type="evidence" value="ECO:0007669"/>
    <property type="project" value="TreeGrafter"/>
</dbReference>
<feature type="region of interest" description="Disordered" evidence="5">
    <location>
        <begin position="489"/>
        <end position="509"/>
    </location>
</feature>
<evidence type="ECO:0000256" key="4">
    <source>
        <dbReference type="ARBA" id="ARBA00038161"/>
    </source>
</evidence>
<dbReference type="GO" id="GO:0030018">
    <property type="term" value="C:Z disc"/>
    <property type="evidence" value="ECO:0007669"/>
    <property type="project" value="TreeGrafter"/>
</dbReference>
<evidence type="ECO:0000256" key="5">
    <source>
        <dbReference type="SAM" id="MobiDB-lite"/>
    </source>
</evidence>
<evidence type="ECO:0000313" key="7">
    <source>
        <dbReference type="EMBL" id="KYM93305.1"/>
    </source>
</evidence>
<comment type="subcellular location">
    <subcellularLocation>
        <location evidence="1">Cytoplasm</location>
    </subcellularLocation>
</comment>
<gene>
    <name evidence="7" type="ORF">ALC53_00242</name>
</gene>
<dbReference type="GO" id="GO:0005634">
    <property type="term" value="C:nucleus"/>
    <property type="evidence" value="ECO:0007669"/>
    <property type="project" value="TreeGrafter"/>
</dbReference>